<evidence type="ECO:0000256" key="2">
    <source>
        <dbReference type="SAM" id="MobiDB-lite"/>
    </source>
</evidence>
<evidence type="ECO:0000313" key="3">
    <source>
        <dbReference type="EMBL" id="CDW79141.1"/>
    </source>
</evidence>
<protein>
    <submittedName>
        <fullName evidence="3">Uncharacterized protein</fullName>
    </submittedName>
</protein>
<keyword evidence="4" id="KW-1185">Reference proteome</keyword>
<gene>
    <name evidence="3" type="primary">Contig4987.g5339</name>
    <name evidence="3" type="ORF">STYLEM_8127</name>
</gene>
<organism evidence="3 4">
    <name type="scientific">Stylonychia lemnae</name>
    <name type="common">Ciliate</name>
    <dbReference type="NCBI Taxonomy" id="5949"/>
    <lineage>
        <taxon>Eukaryota</taxon>
        <taxon>Sar</taxon>
        <taxon>Alveolata</taxon>
        <taxon>Ciliophora</taxon>
        <taxon>Intramacronucleata</taxon>
        <taxon>Spirotrichea</taxon>
        <taxon>Stichotrichia</taxon>
        <taxon>Sporadotrichida</taxon>
        <taxon>Oxytrichidae</taxon>
        <taxon>Stylonychinae</taxon>
        <taxon>Stylonychia</taxon>
    </lineage>
</organism>
<feature type="coiled-coil region" evidence="1">
    <location>
        <begin position="267"/>
        <end position="356"/>
    </location>
</feature>
<sequence>MIALEDDTLSGKISYKIMKASVHTPIISKHNIFKTGTEIKSGEILKDQKLTDAFNVVQSQLSTTINVNNSTSSLLQNQKTQSQIKDDEKSKIYEQMKRFTQSNSKNSLKDIRFKEEAFYKPKDIFPIDYDQLYNPKSTAKKKKQEQESPVKKRQGGIRSNPKSETGLPRFDDSQTLAFDRGISGLSPIKNMAFKNMNYDIKESNLELISSESQRKRGPRQPYHFRVQSYDDKIASRRIKKNYPSQIELEELNILRIKQVKELDQFKVVQLQITLAQILKMIESQEKQLSNKQQKILLNTLATSQALMVENVISESQNRVNQIQRDKEEIEKIKLNLQELQIKKRMLEEEINSLKRPDDVEVKVKVNLIKKLNDKIQNSKLLKQASLNKSLDKKGTLLLDNLNNETEKEKKAKADKTSLNSHLIDYFSKIRQKKIDKDKNKCKKPKTTMELLIKEHDKQNKNLLQVFVNKYKQSIVEKKSLIDGKSDQHVRRANEDEEIWDDLVIEDSKLIQKHKLVSNLNLGGANESNYNLISGMNLLQYSQMNLQNNNKIKQYEETVDFPQIVARALDEDLENAGGLDGGLNDDINSVDQDMSKSTVFQLRQQQSRVSKNSLNASPTNRLHSKQASFKSAVDNCQIILKDFQIEYKKEIEANEKLNKRFDFLKLIKESDNQCNEDRKLTEEEEIQIEFIKHCIQNKVLPLPLVDKIKTMGLALKNYALNGDISQSLADLIQVFFRHQLLYRNMQQKVISLRQN</sequence>
<feature type="region of interest" description="Disordered" evidence="2">
    <location>
        <begin position="137"/>
        <end position="171"/>
    </location>
</feature>
<evidence type="ECO:0000256" key="1">
    <source>
        <dbReference type="SAM" id="Coils"/>
    </source>
</evidence>
<proteinExistence type="predicted"/>
<name>A0A078AB79_STYLE</name>
<dbReference type="AlphaFoldDB" id="A0A078AB79"/>
<keyword evidence="1" id="KW-0175">Coiled coil</keyword>
<reference evidence="3 4" key="1">
    <citation type="submission" date="2014-06" db="EMBL/GenBank/DDBJ databases">
        <authorList>
            <person name="Swart Estienne"/>
        </authorList>
    </citation>
    <scope>NUCLEOTIDE SEQUENCE [LARGE SCALE GENOMIC DNA]</scope>
    <source>
        <strain evidence="3 4">130c</strain>
    </source>
</reference>
<evidence type="ECO:0000313" key="4">
    <source>
        <dbReference type="Proteomes" id="UP000039865"/>
    </source>
</evidence>
<dbReference type="Proteomes" id="UP000039865">
    <property type="component" value="Unassembled WGS sequence"/>
</dbReference>
<dbReference type="EMBL" id="CCKQ01007732">
    <property type="protein sequence ID" value="CDW79141.1"/>
    <property type="molecule type" value="Genomic_DNA"/>
</dbReference>
<accession>A0A078AB79</accession>
<dbReference type="InParanoid" id="A0A078AB79"/>